<gene>
    <name evidence="2" type="ORF">P154DRAFT_581383</name>
</gene>
<sequence>MALNMSHTDSLTKATARAAIRLPTLVIPQSCTQLSKEDPPSPPPGPPPSPSGWSRPVPSSDLGVVLFNLLDDPLAAHGF</sequence>
<reference evidence="2" key="1">
    <citation type="journal article" date="2020" name="Stud. Mycol.">
        <title>101 Dothideomycetes genomes: a test case for predicting lifestyles and emergence of pathogens.</title>
        <authorList>
            <person name="Haridas S."/>
            <person name="Albert R."/>
            <person name="Binder M."/>
            <person name="Bloem J."/>
            <person name="Labutti K."/>
            <person name="Salamov A."/>
            <person name="Andreopoulos B."/>
            <person name="Baker S."/>
            <person name="Barry K."/>
            <person name="Bills G."/>
            <person name="Bluhm B."/>
            <person name="Cannon C."/>
            <person name="Castanera R."/>
            <person name="Culley D."/>
            <person name="Daum C."/>
            <person name="Ezra D."/>
            <person name="Gonzalez J."/>
            <person name="Henrissat B."/>
            <person name="Kuo A."/>
            <person name="Liang C."/>
            <person name="Lipzen A."/>
            <person name="Lutzoni F."/>
            <person name="Magnuson J."/>
            <person name="Mondo S."/>
            <person name="Nolan M."/>
            <person name="Ohm R."/>
            <person name="Pangilinan J."/>
            <person name="Park H.-J."/>
            <person name="Ramirez L."/>
            <person name="Alfaro M."/>
            <person name="Sun H."/>
            <person name="Tritt A."/>
            <person name="Yoshinaga Y."/>
            <person name="Zwiers L.-H."/>
            <person name="Turgeon B."/>
            <person name="Goodwin S."/>
            <person name="Spatafora J."/>
            <person name="Crous P."/>
            <person name="Grigoriev I."/>
        </authorList>
    </citation>
    <scope>NUCLEOTIDE SEQUENCE</scope>
    <source>
        <strain evidence="2">CBS 123094</strain>
    </source>
</reference>
<feature type="compositionally biased region" description="Pro residues" evidence="1">
    <location>
        <begin position="40"/>
        <end position="50"/>
    </location>
</feature>
<dbReference type="Proteomes" id="UP000799779">
    <property type="component" value="Unassembled WGS sequence"/>
</dbReference>
<accession>A0A6A5W6T0</accession>
<feature type="region of interest" description="Disordered" evidence="1">
    <location>
        <begin position="30"/>
        <end position="57"/>
    </location>
</feature>
<evidence type="ECO:0000313" key="2">
    <source>
        <dbReference type="EMBL" id="KAF1994825.1"/>
    </source>
</evidence>
<evidence type="ECO:0000313" key="3">
    <source>
        <dbReference type="Proteomes" id="UP000799779"/>
    </source>
</evidence>
<dbReference type="EMBL" id="ML977650">
    <property type="protein sequence ID" value="KAF1994825.1"/>
    <property type="molecule type" value="Genomic_DNA"/>
</dbReference>
<name>A0A6A5W6T0_9PLEO</name>
<proteinExistence type="predicted"/>
<organism evidence="2 3">
    <name type="scientific">Amniculicola lignicola CBS 123094</name>
    <dbReference type="NCBI Taxonomy" id="1392246"/>
    <lineage>
        <taxon>Eukaryota</taxon>
        <taxon>Fungi</taxon>
        <taxon>Dikarya</taxon>
        <taxon>Ascomycota</taxon>
        <taxon>Pezizomycotina</taxon>
        <taxon>Dothideomycetes</taxon>
        <taxon>Pleosporomycetidae</taxon>
        <taxon>Pleosporales</taxon>
        <taxon>Amniculicolaceae</taxon>
        <taxon>Amniculicola</taxon>
    </lineage>
</organism>
<dbReference type="AlphaFoldDB" id="A0A6A5W6T0"/>
<protein>
    <submittedName>
        <fullName evidence="2">Uncharacterized protein</fullName>
    </submittedName>
</protein>
<evidence type="ECO:0000256" key="1">
    <source>
        <dbReference type="SAM" id="MobiDB-lite"/>
    </source>
</evidence>
<keyword evidence="3" id="KW-1185">Reference proteome</keyword>